<feature type="domain" description="PPIase FKBP-type" evidence="8">
    <location>
        <begin position="155"/>
        <end position="241"/>
    </location>
</feature>
<dbReference type="Gene3D" id="3.10.50.40">
    <property type="match status" value="1"/>
</dbReference>
<keyword evidence="7" id="KW-0732">Signal</keyword>
<dbReference type="SUPFAM" id="SSF54534">
    <property type="entry name" value="FKBP-like"/>
    <property type="match status" value="1"/>
</dbReference>
<evidence type="ECO:0000256" key="3">
    <source>
        <dbReference type="ARBA" id="ARBA00023110"/>
    </source>
</evidence>
<dbReference type="RefSeq" id="WP_379663708.1">
    <property type="nucleotide sequence ID" value="NZ_JBHUDG010000046.1"/>
</dbReference>
<evidence type="ECO:0000313" key="9">
    <source>
        <dbReference type="EMBL" id="MFD1631339.1"/>
    </source>
</evidence>
<keyword evidence="4 5" id="KW-0413">Isomerase</keyword>
<dbReference type="Pfam" id="PF00254">
    <property type="entry name" value="FKBP_C"/>
    <property type="match status" value="1"/>
</dbReference>
<reference evidence="10" key="1">
    <citation type="journal article" date="2019" name="Int. J. Syst. Evol. Microbiol.">
        <title>The Global Catalogue of Microorganisms (GCM) 10K type strain sequencing project: providing services to taxonomists for standard genome sequencing and annotation.</title>
        <authorList>
            <consortium name="The Broad Institute Genomics Platform"/>
            <consortium name="The Broad Institute Genome Sequencing Center for Infectious Disease"/>
            <person name="Wu L."/>
            <person name="Ma J."/>
        </authorList>
    </citation>
    <scope>NUCLEOTIDE SEQUENCE [LARGE SCALE GENOMIC DNA]</scope>
    <source>
        <strain evidence="10">CCUG 53762</strain>
    </source>
</reference>
<accession>A0ABW4IH42</accession>
<comment type="similarity">
    <text evidence="2 6">Belongs to the FKBP-type PPIase family.</text>
</comment>
<organism evidence="9 10">
    <name type="scientific">Pseudopedobacter beijingensis</name>
    <dbReference type="NCBI Taxonomy" id="1207056"/>
    <lineage>
        <taxon>Bacteria</taxon>
        <taxon>Pseudomonadati</taxon>
        <taxon>Bacteroidota</taxon>
        <taxon>Sphingobacteriia</taxon>
        <taxon>Sphingobacteriales</taxon>
        <taxon>Sphingobacteriaceae</taxon>
        <taxon>Pseudopedobacter</taxon>
    </lineage>
</organism>
<dbReference type="Gene3D" id="1.10.287.460">
    <property type="entry name" value="Peptidyl-prolyl cis-trans isomerase, FKBP-type, N-terminal domain"/>
    <property type="match status" value="1"/>
</dbReference>
<evidence type="ECO:0000256" key="4">
    <source>
        <dbReference type="ARBA" id="ARBA00023235"/>
    </source>
</evidence>
<proteinExistence type="inferred from homology"/>
<dbReference type="GO" id="GO:0003755">
    <property type="term" value="F:peptidyl-prolyl cis-trans isomerase activity"/>
    <property type="evidence" value="ECO:0007669"/>
    <property type="project" value="UniProtKB-EC"/>
</dbReference>
<gene>
    <name evidence="9" type="ORF">ACFSAH_15795</name>
</gene>
<evidence type="ECO:0000256" key="6">
    <source>
        <dbReference type="RuleBase" id="RU003915"/>
    </source>
</evidence>
<name>A0ABW4IH42_9SPHI</name>
<evidence type="ECO:0000256" key="2">
    <source>
        <dbReference type="ARBA" id="ARBA00006577"/>
    </source>
</evidence>
<comment type="catalytic activity">
    <reaction evidence="1 5 6">
        <text>[protein]-peptidylproline (omega=180) = [protein]-peptidylproline (omega=0)</text>
        <dbReference type="Rhea" id="RHEA:16237"/>
        <dbReference type="Rhea" id="RHEA-COMP:10747"/>
        <dbReference type="Rhea" id="RHEA-COMP:10748"/>
        <dbReference type="ChEBI" id="CHEBI:83833"/>
        <dbReference type="ChEBI" id="CHEBI:83834"/>
        <dbReference type="EC" id="5.2.1.8"/>
    </reaction>
</comment>
<comment type="caution">
    <text evidence="9">The sequence shown here is derived from an EMBL/GenBank/DDBJ whole genome shotgun (WGS) entry which is preliminary data.</text>
</comment>
<evidence type="ECO:0000256" key="1">
    <source>
        <dbReference type="ARBA" id="ARBA00000971"/>
    </source>
</evidence>
<keyword evidence="10" id="KW-1185">Reference proteome</keyword>
<feature type="chain" id="PRO_5045890377" description="Peptidyl-prolyl cis-trans isomerase" evidence="7">
    <location>
        <begin position="21"/>
        <end position="249"/>
    </location>
</feature>
<evidence type="ECO:0000256" key="5">
    <source>
        <dbReference type="PROSITE-ProRule" id="PRU00277"/>
    </source>
</evidence>
<dbReference type="Proteomes" id="UP001597118">
    <property type="component" value="Unassembled WGS sequence"/>
</dbReference>
<dbReference type="Pfam" id="PF01346">
    <property type="entry name" value="FKBP_N"/>
    <property type="match status" value="1"/>
</dbReference>
<keyword evidence="3 5" id="KW-0697">Rotamase</keyword>
<evidence type="ECO:0000313" key="10">
    <source>
        <dbReference type="Proteomes" id="UP001597118"/>
    </source>
</evidence>
<dbReference type="PROSITE" id="PS50059">
    <property type="entry name" value="FKBP_PPIASE"/>
    <property type="match status" value="1"/>
</dbReference>
<dbReference type="PANTHER" id="PTHR43811">
    <property type="entry name" value="FKBP-TYPE PEPTIDYL-PROLYL CIS-TRANS ISOMERASE FKPA"/>
    <property type="match status" value="1"/>
</dbReference>
<evidence type="ECO:0000256" key="7">
    <source>
        <dbReference type="SAM" id="SignalP"/>
    </source>
</evidence>
<protein>
    <recommendedName>
        <fullName evidence="6">Peptidyl-prolyl cis-trans isomerase</fullName>
        <ecNumber evidence="6">5.2.1.8</ecNumber>
    </recommendedName>
</protein>
<dbReference type="PANTHER" id="PTHR43811:SF19">
    <property type="entry name" value="39 KDA FK506-BINDING NUCLEAR PROTEIN"/>
    <property type="match status" value="1"/>
</dbReference>
<dbReference type="InterPro" id="IPR001179">
    <property type="entry name" value="PPIase_FKBP_dom"/>
</dbReference>
<feature type="signal peptide" evidence="7">
    <location>
        <begin position="1"/>
        <end position="20"/>
    </location>
</feature>
<dbReference type="InterPro" id="IPR046357">
    <property type="entry name" value="PPIase_dom_sf"/>
</dbReference>
<evidence type="ECO:0000259" key="8">
    <source>
        <dbReference type="PROSITE" id="PS50059"/>
    </source>
</evidence>
<dbReference type="EC" id="5.2.1.8" evidence="6"/>
<dbReference type="InterPro" id="IPR000774">
    <property type="entry name" value="PPIase_FKBP_N"/>
</dbReference>
<dbReference type="InterPro" id="IPR036944">
    <property type="entry name" value="PPIase_FKBP_N_sf"/>
</dbReference>
<sequence>MKRRYLFAALLLSGSVIANAQTKPKTAPAVAKPAKPTLQPVKTNYTNLDSVSYSFGQKIAQGLKSDGVTNLSYQMLSKAMQDVFQGKELLVSDEKSSELIESFLKDVSKAKYKEVLDEGEKFMAENKKKAGVKTTPSGLQYEVLKAGDGAKPLANDMITVHYKGTLLNGKQFDSSYDRGEPINLNLGQVIPGWTEGVQLMPLGSKYKFVIPYQLAYGPNGAGRDIPPYSTLIFEIELIKIGADKDKEQE</sequence>
<dbReference type="EMBL" id="JBHUDG010000046">
    <property type="protein sequence ID" value="MFD1631339.1"/>
    <property type="molecule type" value="Genomic_DNA"/>
</dbReference>